<dbReference type="OrthoDB" id="655030at2759"/>
<feature type="domain" description="FAD-binding" evidence="5">
    <location>
        <begin position="359"/>
        <end position="417"/>
    </location>
</feature>
<sequence>MAAAATTTTTQPPPPPHFLAGKKIIVAGCGMAGLSFAIALRRLWDSAPPSAGSAPELLLLDRDGRRIGPAREGYSLSLHGADADGGLIACRDLGLLDEMLARAVAGDGAAGDGAGGFRIWDASAWRELLRVNAAPHAGLPTAVIRITRRDVRDVLIEGVERTDAIRWHRTCTAAERLPNGMIRVHISPSPSAGAGDGHPEPPTTEDCHLLIAADGAHSKLRASLRPGRDALLRYAGAVQLGGVGRFPGGLPPPLDRDWGMVLTGEGAACFFSPVDKTGVVWALSRLEPESARPVAYDRTSATAFAALKDEALALGRSIAEPFPSVVRATEQDTSFVLPARDLEPFGHIDADGSLPLPGVVFLGDSNHAVSPFAGNGANLALKDGWDLASRLCAAGSLDEAVTAYDALALPRARRTLKTSRDRIAMGHWTGWRYWRFRIVLWFGTWFMWLAGR</sequence>
<reference evidence="6" key="1">
    <citation type="submission" date="2021-11" db="EMBL/GenBank/DDBJ databases">
        <title>Purpureocillium_takamizusanense_genome.</title>
        <authorList>
            <person name="Nguyen N.-H."/>
        </authorList>
    </citation>
    <scope>NUCLEOTIDE SEQUENCE</scope>
    <source>
        <strain evidence="6">PT3</strain>
    </source>
</reference>
<evidence type="ECO:0000256" key="4">
    <source>
        <dbReference type="ARBA" id="ARBA00023033"/>
    </source>
</evidence>
<dbReference type="PANTHER" id="PTHR46972">
    <property type="entry name" value="MONOOXYGENASE ASQM-RELATED"/>
    <property type="match status" value="1"/>
</dbReference>
<keyword evidence="1" id="KW-0285">Flavoprotein</keyword>
<dbReference type="Gene3D" id="3.50.50.60">
    <property type="entry name" value="FAD/NAD(P)-binding domain"/>
    <property type="match status" value="1"/>
</dbReference>
<evidence type="ECO:0000256" key="1">
    <source>
        <dbReference type="ARBA" id="ARBA00022630"/>
    </source>
</evidence>
<evidence type="ECO:0000313" key="6">
    <source>
        <dbReference type="EMBL" id="UNI16113.1"/>
    </source>
</evidence>
<keyword evidence="4" id="KW-0503">Monooxygenase</keyword>
<dbReference type="GO" id="GO:0004497">
    <property type="term" value="F:monooxygenase activity"/>
    <property type="evidence" value="ECO:0007669"/>
    <property type="project" value="UniProtKB-KW"/>
</dbReference>
<dbReference type="Proteomes" id="UP000829364">
    <property type="component" value="Chromosome 2"/>
</dbReference>
<dbReference type="Pfam" id="PF01494">
    <property type="entry name" value="FAD_binding_3"/>
    <property type="match status" value="1"/>
</dbReference>
<gene>
    <name evidence="6" type="ORF">JDV02_002582</name>
</gene>
<keyword evidence="2" id="KW-0274">FAD</keyword>
<evidence type="ECO:0000259" key="5">
    <source>
        <dbReference type="Pfam" id="PF01494"/>
    </source>
</evidence>
<dbReference type="InterPro" id="IPR036188">
    <property type="entry name" value="FAD/NAD-bd_sf"/>
</dbReference>
<organism evidence="6 7">
    <name type="scientific">Purpureocillium takamizusanense</name>
    <dbReference type="NCBI Taxonomy" id="2060973"/>
    <lineage>
        <taxon>Eukaryota</taxon>
        <taxon>Fungi</taxon>
        <taxon>Dikarya</taxon>
        <taxon>Ascomycota</taxon>
        <taxon>Pezizomycotina</taxon>
        <taxon>Sordariomycetes</taxon>
        <taxon>Hypocreomycetidae</taxon>
        <taxon>Hypocreales</taxon>
        <taxon>Ophiocordycipitaceae</taxon>
        <taxon>Purpureocillium</taxon>
    </lineage>
</organism>
<dbReference type="RefSeq" id="XP_047839594.1">
    <property type="nucleotide sequence ID" value="XM_047983622.1"/>
</dbReference>
<evidence type="ECO:0000256" key="2">
    <source>
        <dbReference type="ARBA" id="ARBA00022827"/>
    </source>
</evidence>
<proteinExistence type="predicted"/>
<dbReference type="SUPFAM" id="SSF51905">
    <property type="entry name" value="FAD/NAD(P)-binding domain"/>
    <property type="match status" value="1"/>
</dbReference>
<keyword evidence="3" id="KW-0560">Oxidoreductase</keyword>
<keyword evidence="7" id="KW-1185">Reference proteome</keyword>
<evidence type="ECO:0000313" key="7">
    <source>
        <dbReference type="Proteomes" id="UP000829364"/>
    </source>
</evidence>
<dbReference type="KEGG" id="ptkz:JDV02_002582"/>
<dbReference type="AlphaFoldDB" id="A0A9Q8V7W0"/>
<dbReference type="PRINTS" id="PR00420">
    <property type="entry name" value="RNGMNOXGNASE"/>
</dbReference>
<name>A0A9Q8V7W0_9HYPO</name>
<dbReference type="GO" id="GO:0071949">
    <property type="term" value="F:FAD binding"/>
    <property type="evidence" value="ECO:0007669"/>
    <property type="project" value="InterPro"/>
</dbReference>
<dbReference type="EMBL" id="CP086355">
    <property type="protein sequence ID" value="UNI16113.1"/>
    <property type="molecule type" value="Genomic_DNA"/>
</dbReference>
<evidence type="ECO:0000256" key="3">
    <source>
        <dbReference type="ARBA" id="ARBA00023002"/>
    </source>
</evidence>
<dbReference type="PANTHER" id="PTHR46972:SF1">
    <property type="entry name" value="FAD DEPENDENT OXIDOREDUCTASE DOMAIN-CONTAINING PROTEIN"/>
    <property type="match status" value="1"/>
</dbReference>
<accession>A0A9Q8V7W0</accession>
<dbReference type="GeneID" id="72064543"/>
<dbReference type="InterPro" id="IPR002938">
    <property type="entry name" value="FAD-bd"/>
</dbReference>
<protein>
    <recommendedName>
        <fullName evidence="5">FAD-binding domain-containing protein</fullName>
    </recommendedName>
</protein>